<accession>A0AAW4NC03</accession>
<sequence>MTIGNIGNCPYAIFGVGVKKGLDMNNQIELCLEIAVAAHKGQLDKVGLPVILHPLHVGEMGSCEDEICVGFLHDVIEDTSLNGEDLLAKGVARSIVESVLVLTHDKTKTYFEYIQCIIDSHNKTAIAVKLNDLKHNYERSLKYGFDEQYQKCKKAIAMIQDSLQ</sequence>
<dbReference type="AlphaFoldDB" id="A0AAW4NC03"/>
<comment type="caution">
    <text evidence="1">The sequence shown here is derived from an EMBL/GenBank/DDBJ whole genome shotgun (WGS) entry which is preliminary data.</text>
</comment>
<protein>
    <submittedName>
        <fullName evidence="1">Uncharacterized protein</fullName>
    </submittedName>
</protein>
<dbReference type="EMBL" id="JAHOEP010000005">
    <property type="protein sequence ID" value="MBV3407272.1"/>
    <property type="molecule type" value="Genomic_DNA"/>
</dbReference>
<name>A0AAW4NC03_9BACT</name>
<gene>
    <name evidence="1" type="ORF">KSW80_02425</name>
</gene>
<evidence type="ECO:0000313" key="1">
    <source>
        <dbReference type="EMBL" id="MBV3407272.1"/>
    </source>
</evidence>
<organism evidence="1 2">
    <name type="scientific">Segatella copri</name>
    <dbReference type="NCBI Taxonomy" id="165179"/>
    <lineage>
        <taxon>Bacteria</taxon>
        <taxon>Pseudomonadati</taxon>
        <taxon>Bacteroidota</taxon>
        <taxon>Bacteroidia</taxon>
        <taxon>Bacteroidales</taxon>
        <taxon>Prevotellaceae</taxon>
        <taxon>Segatella</taxon>
    </lineage>
</organism>
<dbReference type="Proteomes" id="UP001196316">
    <property type="component" value="Unassembled WGS sequence"/>
</dbReference>
<evidence type="ECO:0000313" key="2">
    <source>
        <dbReference type="Proteomes" id="UP001196316"/>
    </source>
</evidence>
<reference evidence="1" key="1">
    <citation type="submission" date="2021-06" db="EMBL/GenBank/DDBJ databases">
        <title>Collection of gut derived symbiotic bacterial strains cultured from healthy donors.</title>
        <authorList>
            <person name="Lin H."/>
            <person name="Littmann E."/>
            <person name="Pamer E.G."/>
        </authorList>
    </citation>
    <scope>NUCLEOTIDE SEQUENCE</scope>
    <source>
        <strain evidence="1">MSK.21.60</strain>
    </source>
</reference>
<dbReference type="RefSeq" id="WP_217326092.1">
    <property type="nucleotide sequence ID" value="NZ_JAHOEK010000005.1"/>
</dbReference>
<proteinExistence type="predicted"/>